<accession>A0A9W9GB14</accession>
<organism evidence="1 2">
    <name type="scientific">Penicillium alfredii</name>
    <dbReference type="NCBI Taxonomy" id="1506179"/>
    <lineage>
        <taxon>Eukaryota</taxon>
        <taxon>Fungi</taxon>
        <taxon>Dikarya</taxon>
        <taxon>Ascomycota</taxon>
        <taxon>Pezizomycotina</taxon>
        <taxon>Eurotiomycetes</taxon>
        <taxon>Eurotiomycetidae</taxon>
        <taxon>Eurotiales</taxon>
        <taxon>Aspergillaceae</taxon>
        <taxon>Penicillium</taxon>
    </lineage>
</organism>
<keyword evidence="2" id="KW-1185">Reference proteome</keyword>
<protein>
    <submittedName>
        <fullName evidence="1">Uncharacterized protein</fullName>
    </submittedName>
</protein>
<dbReference type="EMBL" id="JAPMSZ010000001">
    <property type="protein sequence ID" value="KAJ5115204.1"/>
    <property type="molecule type" value="Genomic_DNA"/>
</dbReference>
<name>A0A9W9GB14_9EURO</name>
<proteinExistence type="predicted"/>
<evidence type="ECO:0000313" key="1">
    <source>
        <dbReference type="EMBL" id="KAJ5115204.1"/>
    </source>
</evidence>
<dbReference type="Proteomes" id="UP001141434">
    <property type="component" value="Unassembled WGS sequence"/>
</dbReference>
<dbReference type="RefSeq" id="XP_056516396.1">
    <property type="nucleotide sequence ID" value="XM_056651546.1"/>
</dbReference>
<reference evidence="1" key="2">
    <citation type="journal article" date="2023" name="IMA Fungus">
        <title>Comparative genomic study of the Penicillium genus elucidates a diverse pangenome and 15 lateral gene transfer events.</title>
        <authorList>
            <person name="Petersen C."/>
            <person name="Sorensen T."/>
            <person name="Nielsen M.R."/>
            <person name="Sondergaard T.E."/>
            <person name="Sorensen J.L."/>
            <person name="Fitzpatrick D.A."/>
            <person name="Frisvad J.C."/>
            <person name="Nielsen K.L."/>
        </authorList>
    </citation>
    <scope>NUCLEOTIDE SEQUENCE</scope>
    <source>
        <strain evidence="1">IBT 34128</strain>
    </source>
</reference>
<reference evidence="1" key="1">
    <citation type="submission" date="2022-11" db="EMBL/GenBank/DDBJ databases">
        <authorList>
            <person name="Petersen C."/>
        </authorList>
    </citation>
    <scope>NUCLEOTIDE SEQUENCE</scope>
    <source>
        <strain evidence="1">IBT 34128</strain>
    </source>
</reference>
<dbReference type="GeneID" id="81390714"/>
<comment type="caution">
    <text evidence="1">The sequence shown here is derived from an EMBL/GenBank/DDBJ whole genome shotgun (WGS) entry which is preliminary data.</text>
</comment>
<gene>
    <name evidence="1" type="ORF">NUU61_000963</name>
</gene>
<dbReference type="AlphaFoldDB" id="A0A9W9GB14"/>
<sequence length="100" mass="11076">MVAADFVAPAWLARGRFAIAAPGAGWSVEEYPVEGRRSRTNLMGKSIDIQGRFESLGNLRNRYPKIRRVAVKWVKLRSELVTPTTHGQCRKTPSLGGDPP</sequence>
<evidence type="ECO:0000313" key="2">
    <source>
        <dbReference type="Proteomes" id="UP001141434"/>
    </source>
</evidence>